<dbReference type="GO" id="GO:0046872">
    <property type="term" value="F:metal ion binding"/>
    <property type="evidence" value="ECO:0007669"/>
    <property type="project" value="UniProtKB-KW"/>
</dbReference>
<dbReference type="PROSITE" id="PS51462">
    <property type="entry name" value="NUDIX"/>
    <property type="match status" value="1"/>
</dbReference>
<dbReference type="GO" id="GO:0016818">
    <property type="term" value="F:hydrolase activity, acting on acid anhydrides, in phosphorus-containing anhydrides"/>
    <property type="evidence" value="ECO:0007669"/>
    <property type="project" value="InterPro"/>
</dbReference>
<dbReference type="PANTHER" id="PTHR12318">
    <property type="entry name" value="TESTOSTERONE-REGULATED PROTEIN RP2"/>
    <property type="match status" value="1"/>
</dbReference>
<dbReference type="InterPro" id="IPR000086">
    <property type="entry name" value="NUDIX_hydrolase_dom"/>
</dbReference>
<comment type="cofactor">
    <cofactor evidence="1">
        <name>Mn(2+)</name>
        <dbReference type="ChEBI" id="CHEBI:29035"/>
    </cofactor>
</comment>
<dbReference type="InterPro" id="IPR015797">
    <property type="entry name" value="NUDIX_hydrolase-like_dom_sf"/>
</dbReference>
<sequence length="291" mass="31482">MSQFNPNTVANDAGEADAVEVRDAATVMLLRDGVDGVEVCMLQRNLNSDFIGGAYVFPGGGVDPQDAGEDLDGMFVGRSDKEASRQLGVERGGLAFWVAAIRESFEEAGLLLAETSAGERISFSDPEVAARFEVHRSDVDSGRRRLAEICLEEQLRLEVGNIHYFSRWVTPLGAPRRYDTRFFVAAAPEGQVALHDDAEVIATRWLTPEAALADNEAGRITMIFPTIRTMIALARFDSAAQVLEHAAAQGAITPMLPMMKDFGGGLRIVLPGDEEHPSGIYDAMTAQPVAD</sequence>
<proteinExistence type="predicted"/>
<dbReference type="EMBL" id="CAEZSF010000007">
    <property type="protein sequence ID" value="CAB4530107.1"/>
    <property type="molecule type" value="Genomic_DNA"/>
</dbReference>
<evidence type="ECO:0000259" key="7">
    <source>
        <dbReference type="PROSITE" id="PS51462"/>
    </source>
</evidence>
<keyword evidence="3" id="KW-0479">Metal-binding</keyword>
<dbReference type="CDD" id="cd18870">
    <property type="entry name" value="NUDIX_AcylCoAdiphos_Nudt19"/>
    <property type="match status" value="1"/>
</dbReference>
<dbReference type="InterPro" id="IPR039121">
    <property type="entry name" value="NUDT19"/>
</dbReference>
<evidence type="ECO:0000256" key="1">
    <source>
        <dbReference type="ARBA" id="ARBA00001936"/>
    </source>
</evidence>
<gene>
    <name evidence="8" type="ORF">UFOPK1358_00149</name>
</gene>
<keyword evidence="5" id="KW-0460">Magnesium</keyword>
<reference evidence="8" key="1">
    <citation type="submission" date="2020-05" db="EMBL/GenBank/DDBJ databases">
        <authorList>
            <person name="Chiriac C."/>
            <person name="Salcher M."/>
            <person name="Ghai R."/>
            <person name="Kavagutti S V."/>
        </authorList>
    </citation>
    <scope>NUCLEOTIDE SEQUENCE</scope>
</reference>
<dbReference type="AlphaFoldDB" id="A0A6J6AUM4"/>
<dbReference type="SUPFAM" id="SSF55811">
    <property type="entry name" value="Nudix"/>
    <property type="match status" value="1"/>
</dbReference>
<name>A0A6J6AUM4_9ZZZZ</name>
<evidence type="ECO:0000256" key="4">
    <source>
        <dbReference type="ARBA" id="ARBA00022801"/>
    </source>
</evidence>
<accession>A0A6J6AUM4</accession>
<protein>
    <submittedName>
        <fullName evidence="8">Unannotated protein</fullName>
    </submittedName>
</protein>
<evidence type="ECO:0000256" key="6">
    <source>
        <dbReference type="ARBA" id="ARBA00023211"/>
    </source>
</evidence>
<dbReference type="Gene3D" id="3.90.79.10">
    <property type="entry name" value="Nucleoside Triphosphate Pyrophosphohydrolase"/>
    <property type="match status" value="1"/>
</dbReference>
<comment type="cofactor">
    <cofactor evidence="2">
        <name>Mg(2+)</name>
        <dbReference type="ChEBI" id="CHEBI:18420"/>
    </cofactor>
</comment>
<feature type="domain" description="Nudix hydrolase" evidence="7">
    <location>
        <begin position="20"/>
        <end position="228"/>
    </location>
</feature>
<dbReference type="PANTHER" id="PTHR12318:SF0">
    <property type="entry name" value="ACYL-COENZYME A DIPHOSPHATASE NUDT19"/>
    <property type="match status" value="1"/>
</dbReference>
<evidence type="ECO:0000256" key="5">
    <source>
        <dbReference type="ARBA" id="ARBA00022842"/>
    </source>
</evidence>
<evidence type="ECO:0000256" key="2">
    <source>
        <dbReference type="ARBA" id="ARBA00001946"/>
    </source>
</evidence>
<organism evidence="8">
    <name type="scientific">freshwater metagenome</name>
    <dbReference type="NCBI Taxonomy" id="449393"/>
    <lineage>
        <taxon>unclassified sequences</taxon>
        <taxon>metagenomes</taxon>
        <taxon>ecological metagenomes</taxon>
    </lineage>
</organism>
<keyword evidence="6" id="KW-0464">Manganese</keyword>
<evidence type="ECO:0000256" key="3">
    <source>
        <dbReference type="ARBA" id="ARBA00022723"/>
    </source>
</evidence>
<keyword evidence="4" id="KW-0378">Hydrolase</keyword>
<evidence type="ECO:0000313" key="8">
    <source>
        <dbReference type="EMBL" id="CAB4530107.1"/>
    </source>
</evidence>